<name>A0ABS4BHP5_9HYPH</name>
<evidence type="ECO:0000313" key="2">
    <source>
        <dbReference type="Proteomes" id="UP000678276"/>
    </source>
</evidence>
<organism evidence="1 2">
    <name type="scientific">Jiella mangrovi</name>
    <dbReference type="NCBI Taxonomy" id="2821407"/>
    <lineage>
        <taxon>Bacteria</taxon>
        <taxon>Pseudomonadati</taxon>
        <taxon>Pseudomonadota</taxon>
        <taxon>Alphaproteobacteria</taxon>
        <taxon>Hyphomicrobiales</taxon>
        <taxon>Aurantimonadaceae</taxon>
        <taxon>Jiella</taxon>
    </lineage>
</organism>
<proteinExistence type="predicted"/>
<gene>
    <name evidence="1" type="ORF">J6595_11840</name>
</gene>
<dbReference type="Proteomes" id="UP000678276">
    <property type="component" value="Unassembled WGS sequence"/>
</dbReference>
<protein>
    <recommendedName>
        <fullName evidence="3">Secreted protein</fullName>
    </recommendedName>
</protein>
<keyword evidence="2" id="KW-1185">Reference proteome</keyword>
<accession>A0ABS4BHP5</accession>
<reference evidence="1 2" key="1">
    <citation type="submission" date="2021-04" db="EMBL/GenBank/DDBJ databases">
        <title>Whole genome sequence of Jiella sp. KSK16Y-1.</title>
        <authorList>
            <person name="Tuo L."/>
        </authorList>
    </citation>
    <scope>NUCLEOTIDE SEQUENCE [LARGE SCALE GENOMIC DNA]</scope>
    <source>
        <strain evidence="1 2">KSK16Y-1</strain>
    </source>
</reference>
<comment type="caution">
    <text evidence="1">The sequence shown here is derived from an EMBL/GenBank/DDBJ whole genome shotgun (WGS) entry which is preliminary data.</text>
</comment>
<sequence length="101" mass="10871">MALCAMAISVVPAEAKSARCFTTDDGYYPCDFRGTDGSGSFEISAPGKPTFALIVERPGFASAYADYGTGRNVPLSGMYVRERDQPACWSNPETVTKICAW</sequence>
<dbReference type="EMBL" id="JAGJCF010000006">
    <property type="protein sequence ID" value="MBP0616274.1"/>
    <property type="molecule type" value="Genomic_DNA"/>
</dbReference>
<evidence type="ECO:0008006" key="3">
    <source>
        <dbReference type="Google" id="ProtNLM"/>
    </source>
</evidence>
<evidence type="ECO:0000313" key="1">
    <source>
        <dbReference type="EMBL" id="MBP0616274.1"/>
    </source>
</evidence>